<dbReference type="OrthoDB" id="2679245at2"/>
<reference evidence="1 2" key="1">
    <citation type="submission" date="2019-02" db="EMBL/GenBank/DDBJ databases">
        <title>Genomic data mining of an Antarctic deep-sea actinobacterium, Janibacterlimosus P3-3-X1.</title>
        <authorList>
            <person name="Liao L."/>
            <person name="Chen B."/>
        </authorList>
    </citation>
    <scope>NUCLEOTIDE SEQUENCE [LARGE SCALE GENOMIC DNA]</scope>
    <source>
        <strain evidence="1 2">P3-3-X1</strain>
    </source>
</reference>
<dbReference type="KEGG" id="jli:EXU32_05450"/>
<protein>
    <submittedName>
        <fullName evidence="1">Uncharacterized protein</fullName>
    </submittedName>
</protein>
<dbReference type="Proteomes" id="UP000290408">
    <property type="component" value="Chromosome"/>
</dbReference>
<organism evidence="1 2">
    <name type="scientific">Janibacter limosus</name>
    <dbReference type="NCBI Taxonomy" id="53458"/>
    <lineage>
        <taxon>Bacteria</taxon>
        <taxon>Bacillati</taxon>
        <taxon>Actinomycetota</taxon>
        <taxon>Actinomycetes</taxon>
        <taxon>Micrococcales</taxon>
        <taxon>Intrasporangiaceae</taxon>
        <taxon>Janibacter</taxon>
    </lineage>
</organism>
<dbReference type="AlphaFoldDB" id="A0A4P6MRT4"/>
<proteinExistence type="predicted"/>
<keyword evidence="2" id="KW-1185">Reference proteome</keyword>
<gene>
    <name evidence="1" type="ORF">EXU32_05450</name>
</gene>
<evidence type="ECO:0000313" key="2">
    <source>
        <dbReference type="Proteomes" id="UP000290408"/>
    </source>
</evidence>
<sequence>MARTLACTLATARALTALTRSLPTALRRPWERTNHAGRPVTLLEGPVAVAAALTGVLAGPAPRGAAALSVLVPGVLGGLDDLVGDSTTKGLRGHLGALRSGRVTTGAVKIGGLGGVAVVAALMELTSQETPPTTKGGGSPLRHAAVDSVVIAGSANLVNLLDLRPGRAVKVTTAAGLVLMLPAGSRTTAGAVVGVAALLPEDLAGESMLGDCGANALGSLLGLALVRGLPPRGRLVAAAVVTGLTLASERVSFTRVIESTPVLREIDAWGRDR</sequence>
<accession>A0A4P6MRT4</accession>
<dbReference type="RefSeq" id="WP_130628982.1">
    <property type="nucleotide sequence ID" value="NZ_CP036164.1"/>
</dbReference>
<name>A0A4P6MRT4_9MICO</name>
<dbReference type="EMBL" id="CP036164">
    <property type="protein sequence ID" value="QBF45749.1"/>
    <property type="molecule type" value="Genomic_DNA"/>
</dbReference>
<evidence type="ECO:0000313" key="1">
    <source>
        <dbReference type="EMBL" id="QBF45749.1"/>
    </source>
</evidence>